<organism evidence="2 3">
    <name type="scientific">Blattamonas nauphoetae</name>
    <dbReference type="NCBI Taxonomy" id="2049346"/>
    <lineage>
        <taxon>Eukaryota</taxon>
        <taxon>Metamonada</taxon>
        <taxon>Preaxostyla</taxon>
        <taxon>Oxymonadida</taxon>
        <taxon>Blattamonas</taxon>
    </lineage>
</organism>
<sequence>MLCPTKVRLALVNADLVPQVINTLNPQSLSFAETVDIHVNLMKTIHHSLSLTTSYGLAEFTIEDENEQQAVHEAVLKKVLLPSEKYIWHLCVNRCSIIDGELCNEFMHLLAELLQISPYFQPTMDFVLNMHVFLTIPSCLTFVEDEESIVDFDLGVDGWSFDWQGRIGVGMNEPTPSTFIQRCHSILNETPFECIILVVLEHLKMLPSPSLSSSKTHQHVPIHGRFRSLLRLHPPSHSPLPLPHYPHPLTPLCLSLTTHTLPLLTLLQPVLDASLEAKAVKFLYFVTPESTRSAHAFLGSLASPSDHSLTNFIQCIVVLFSSASKRIITATMEILENLFSYGSAEVQYTLVQADLIPQLISTFNPQSITFAETVEIHIYLLKIIWFSLWVSTQDGFTQLGIEDDDEQQAIHETVLKQVLVPSEKYICHLCANRYSIVNGEQSRDFVTFLARLLRICPSYQRTVDFVLHMASRSIFATLSITSTFALSHCSSVEGSALFDVHHNLLRRHSRTAQSIPHRPSLSTLRNDTADSFVRVEKCCSTSHTAALGAVRFCPISECSVDCSEDVGCMKKDDKKGDGWNQTRKNDDGPASDMDVRERREKSEKKRANAEKRHNSPRAHLSACVCRSRRSSVSLLVAFIDRTATNDRLSTPSSPKPTPTDSKEGRDCCWLTWGNATSELGRVQTDGQNTDAVNLAATDWGRLERPEPLAPRTPLSPAPLPRFSRFQHHSLALLI</sequence>
<dbReference type="Proteomes" id="UP001281761">
    <property type="component" value="Unassembled WGS sequence"/>
</dbReference>
<name>A0ABQ9XN62_9EUKA</name>
<feature type="region of interest" description="Disordered" evidence="1">
    <location>
        <begin position="573"/>
        <end position="615"/>
    </location>
</feature>
<evidence type="ECO:0000313" key="2">
    <source>
        <dbReference type="EMBL" id="KAK2952940.1"/>
    </source>
</evidence>
<keyword evidence="3" id="KW-1185">Reference proteome</keyword>
<reference evidence="2 3" key="1">
    <citation type="journal article" date="2022" name="bioRxiv">
        <title>Genomics of Preaxostyla Flagellates Illuminates Evolutionary Transitions and the Path Towards Mitochondrial Loss.</title>
        <authorList>
            <person name="Novak L.V.F."/>
            <person name="Treitli S.C."/>
            <person name="Pyrih J."/>
            <person name="Halakuc P."/>
            <person name="Pipaliya S.V."/>
            <person name="Vacek V."/>
            <person name="Brzon O."/>
            <person name="Soukal P."/>
            <person name="Eme L."/>
            <person name="Dacks J.B."/>
            <person name="Karnkowska A."/>
            <person name="Elias M."/>
            <person name="Hampl V."/>
        </authorList>
    </citation>
    <scope>NUCLEOTIDE SEQUENCE [LARGE SCALE GENOMIC DNA]</scope>
    <source>
        <strain evidence="2">NAU3</strain>
        <tissue evidence="2">Gut</tissue>
    </source>
</reference>
<evidence type="ECO:0000313" key="3">
    <source>
        <dbReference type="Proteomes" id="UP001281761"/>
    </source>
</evidence>
<evidence type="ECO:0000256" key="1">
    <source>
        <dbReference type="SAM" id="MobiDB-lite"/>
    </source>
</evidence>
<feature type="compositionally biased region" description="Basic and acidic residues" evidence="1">
    <location>
        <begin position="573"/>
        <end position="613"/>
    </location>
</feature>
<feature type="region of interest" description="Disordered" evidence="1">
    <location>
        <begin position="645"/>
        <end position="666"/>
    </location>
</feature>
<proteinExistence type="predicted"/>
<dbReference type="EMBL" id="JARBJD010000097">
    <property type="protein sequence ID" value="KAK2952940.1"/>
    <property type="molecule type" value="Genomic_DNA"/>
</dbReference>
<comment type="caution">
    <text evidence="2">The sequence shown here is derived from an EMBL/GenBank/DDBJ whole genome shotgun (WGS) entry which is preliminary data.</text>
</comment>
<accession>A0ABQ9XN62</accession>
<gene>
    <name evidence="2" type="ORF">BLNAU_12116</name>
</gene>
<protein>
    <submittedName>
        <fullName evidence="2">Uncharacterized protein</fullName>
    </submittedName>
</protein>